<dbReference type="Proteomes" id="UP000237271">
    <property type="component" value="Unassembled WGS sequence"/>
</dbReference>
<name>A0A2P4YU12_9STRA</name>
<accession>A0A2P4YU12</accession>
<dbReference type="AlphaFoldDB" id="A0A2P4YU12"/>
<organism evidence="2 3">
    <name type="scientific">Phytophthora palmivora</name>
    <dbReference type="NCBI Taxonomy" id="4796"/>
    <lineage>
        <taxon>Eukaryota</taxon>
        <taxon>Sar</taxon>
        <taxon>Stramenopiles</taxon>
        <taxon>Oomycota</taxon>
        <taxon>Peronosporomycetes</taxon>
        <taxon>Peronosporales</taxon>
        <taxon>Peronosporaceae</taxon>
        <taxon>Phytophthora</taxon>
    </lineage>
</organism>
<reference evidence="2 3" key="1">
    <citation type="journal article" date="2017" name="Genome Biol. Evol.">
        <title>Phytophthora megakarya and P. palmivora, closely related causal agents of cacao black pod rot, underwent increases in genome sizes and gene numbers by different mechanisms.</title>
        <authorList>
            <person name="Ali S.S."/>
            <person name="Shao J."/>
            <person name="Lary D.J."/>
            <person name="Kronmiller B."/>
            <person name="Shen D."/>
            <person name="Strem M.D."/>
            <person name="Amoako-Attah I."/>
            <person name="Akrofi A.Y."/>
            <person name="Begoude B.A."/>
            <person name="Ten Hoopen G.M."/>
            <person name="Coulibaly K."/>
            <person name="Kebe B.I."/>
            <person name="Melnick R.L."/>
            <person name="Guiltinan M.J."/>
            <person name="Tyler B.M."/>
            <person name="Meinhardt L.W."/>
            <person name="Bailey B.A."/>
        </authorList>
    </citation>
    <scope>NUCLEOTIDE SEQUENCE [LARGE SCALE GENOMIC DNA]</scope>
    <source>
        <strain evidence="3">sbr112.9</strain>
    </source>
</reference>
<evidence type="ECO:0000313" key="3">
    <source>
        <dbReference type="Proteomes" id="UP000237271"/>
    </source>
</evidence>
<gene>
    <name evidence="2" type="ORF">PHPALM_774</name>
</gene>
<keyword evidence="3" id="KW-1185">Reference proteome</keyword>
<dbReference type="EMBL" id="NCKW01000118">
    <property type="protein sequence ID" value="POM81281.1"/>
    <property type="molecule type" value="Genomic_DNA"/>
</dbReference>
<proteinExistence type="predicted"/>
<evidence type="ECO:0000256" key="1">
    <source>
        <dbReference type="SAM" id="MobiDB-lite"/>
    </source>
</evidence>
<sequence length="148" mass="16878">MRFEAHISAQVQPKDATNDQQQRKAANKPKQKPTACPKIVSPSEAKEIYEEKPEKVMKPVLTMFASDSPSGFQCDSQNWFIWNHDECGCKFQRAGRQQEKEGSKHEQLEEVMITCEDAFSLTDINCPLDDVELSLQEEDVRSTFPQPS</sequence>
<feature type="region of interest" description="Disordered" evidence="1">
    <location>
        <begin position="1"/>
        <end position="38"/>
    </location>
</feature>
<protein>
    <submittedName>
        <fullName evidence="2">Uncharacterized protein</fullName>
    </submittedName>
</protein>
<comment type="caution">
    <text evidence="2">The sequence shown here is derived from an EMBL/GenBank/DDBJ whole genome shotgun (WGS) entry which is preliminary data.</text>
</comment>
<evidence type="ECO:0000313" key="2">
    <source>
        <dbReference type="EMBL" id="POM81281.1"/>
    </source>
</evidence>